<dbReference type="PANTHER" id="PTHR13589">
    <property type="entry name" value="CREB-REGULATED TRANSCRIPTION COACTIVATOR"/>
    <property type="match status" value="1"/>
</dbReference>
<dbReference type="Pfam" id="PF12885">
    <property type="entry name" value="TORC_M"/>
    <property type="match status" value="1"/>
</dbReference>
<evidence type="ECO:0000313" key="15">
    <source>
        <dbReference type="Proteomes" id="UP000221080"/>
    </source>
</evidence>
<evidence type="ECO:0000256" key="2">
    <source>
        <dbReference type="ARBA" id="ARBA00004496"/>
    </source>
</evidence>
<feature type="region of interest" description="Disordered" evidence="10">
    <location>
        <begin position="244"/>
        <end position="269"/>
    </location>
</feature>
<evidence type="ECO:0000259" key="13">
    <source>
        <dbReference type="Pfam" id="PF12886"/>
    </source>
</evidence>
<name>W5UQ22_ICTPU</name>
<feature type="domain" description="Transducer of regulated CREB activity N-terminal" evidence="11">
    <location>
        <begin position="6"/>
        <end position="66"/>
    </location>
</feature>
<evidence type="ECO:0000313" key="16">
    <source>
        <dbReference type="RefSeq" id="XP_053539231.1"/>
    </source>
</evidence>
<comment type="subcellular location">
    <subcellularLocation>
        <location evidence="2">Cytoplasm</location>
    </subcellularLocation>
    <subcellularLocation>
        <location evidence="1">Nucleus</location>
    </subcellularLocation>
</comment>
<dbReference type="GO" id="GO:0045944">
    <property type="term" value="P:positive regulation of transcription by RNA polymerase II"/>
    <property type="evidence" value="ECO:0007669"/>
    <property type="project" value="TreeGrafter"/>
</dbReference>
<dbReference type="PANTHER" id="PTHR13589:SF14">
    <property type="entry name" value="CREB-REGULATED TRANSCRIPTION COACTIVATOR 1"/>
    <property type="match status" value="1"/>
</dbReference>
<feature type="domain" description="Transducer of regulated CREB activity middle" evidence="12">
    <location>
        <begin position="144"/>
        <end position="282"/>
    </location>
</feature>
<feature type="compositionally biased region" description="Acidic residues" evidence="10">
    <location>
        <begin position="183"/>
        <end position="193"/>
    </location>
</feature>
<dbReference type="InterPro" id="IPR024784">
    <property type="entry name" value="TORC_M"/>
</dbReference>
<evidence type="ECO:0000259" key="11">
    <source>
        <dbReference type="Pfam" id="PF12884"/>
    </source>
</evidence>
<evidence type="ECO:0000256" key="8">
    <source>
        <dbReference type="ARBA" id="ARBA00023163"/>
    </source>
</evidence>
<dbReference type="InterPro" id="IPR024785">
    <property type="entry name" value="TORC_C"/>
</dbReference>
<keyword evidence="5" id="KW-0597">Phosphoprotein</keyword>
<sequence length="591" mass="63791">MATSNNPRKFSEKIALHNQKQAEETAAFEEVMKDLSITRAARLQLQKTQYLQLGQNRAQCYGGSLPNVNQIGNSNTDLPFQTTVLDTSRTTRHHGLVDRVYRDRNRITSPHRRPLSVDKHGRQIDSCPYGSVYLSPPPDTSWRRTNSDSALHQSAMNPAQQDTFVGGSQELQPKRVVLLTPPDTEEPETEMEKDDQTTSLHPKSHDVPGINIFPSPDQEVNATLMPATHSTGGSLPDLTNIQFPPPLPTPLDPDDPVTFSAPSTSSSTGNLSTNLTHLGISAASHVAGSTSAPTGAALTLNIDAQQQQPCPQQLSPTLSPTLSPQMPISQPIAMDSMSLEQQLSQYSLLSLLSDLQKQQQTLPQNIRLIQLPPIAISSASSPPLTSLSSQSPTATGAPVSSYRNQTGSPANQSPTSPVSNQGFSPGGSPQHIPIVGSIFGDSFYEHQMASRQTNALSHQLEQFNMNMIENPSSSNSLYNPCSTLNYTQAAMMGLSGSHGNLQDTQQLGYSNHGNIPNIILTVTGESPPSLSKELSSSLAGVGDVSFDADSQFPLDELKIDPLTLDGLHMLNDPDIVLADPATEDTFRMDRL</sequence>
<evidence type="ECO:0000259" key="12">
    <source>
        <dbReference type="Pfam" id="PF12885"/>
    </source>
</evidence>
<evidence type="ECO:0000256" key="9">
    <source>
        <dbReference type="ARBA" id="ARBA00023242"/>
    </source>
</evidence>
<dbReference type="GO" id="GO:0051289">
    <property type="term" value="P:protein homotetramerization"/>
    <property type="evidence" value="ECO:0007669"/>
    <property type="project" value="InterPro"/>
</dbReference>
<evidence type="ECO:0000313" key="14">
    <source>
        <dbReference type="EMBL" id="AHH41658.1"/>
    </source>
</evidence>
<comment type="similarity">
    <text evidence="3">Belongs to the TORC family.</text>
</comment>
<keyword evidence="7" id="KW-0010">Activator</keyword>
<evidence type="ECO:0000256" key="10">
    <source>
        <dbReference type="SAM" id="MobiDB-lite"/>
    </source>
</evidence>
<reference evidence="15" key="2">
    <citation type="journal article" date="2016" name="Nat. Commun.">
        <title>The channel catfish genome sequence provides insights into the evolution of scale formation in teleosts.</title>
        <authorList>
            <person name="Liu Z."/>
            <person name="Liu S."/>
            <person name="Yao J."/>
            <person name="Bao L."/>
            <person name="Zhang J."/>
            <person name="Li Y."/>
            <person name="Jiang C."/>
            <person name="Sun L."/>
            <person name="Wang R."/>
            <person name="Zhang Y."/>
            <person name="Zhou T."/>
            <person name="Zeng Q."/>
            <person name="Fu Q."/>
            <person name="Gao S."/>
            <person name="Li N."/>
            <person name="Koren S."/>
            <person name="Jiang Y."/>
            <person name="Zimin A."/>
            <person name="Xu P."/>
            <person name="Phillippy A.M."/>
            <person name="Geng X."/>
            <person name="Song L."/>
            <person name="Sun F."/>
            <person name="Li C."/>
            <person name="Wang X."/>
            <person name="Chen A."/>
            <person name="Jin Y."/>
            <person name="Yuan Z."/>
            <person name="Yang Y."/>
            <person name="Tan S."/>
            <person name="Peatman E."/>
            <person name="Lu J."/>
            <person name="Qin Z."/>
            <person name="Dunham R."/>
            <person name="Li Z."/>
            <person name="Sonstegard T."/>
            <person name="Feng J."/>
            <person name="Danzmann R.G."/>
            <person name="Schroeder S."/>
            <person name="Scheffler B."/>
            <person name="Duke M.V."/>
            <person name="Ballard L."/>
            <person name="Kucuktas H."/>
            <person name="Kaltenboeck L."/>
            <person name="Liu H."/>
            <person name="Armbruster J."/>
            <person name="Xie Y."/>
            <person name="Kirby M.L."/>
            <person name="Tian Y."/>
            <person name="Flanagan M.E."/>
            <person name="Mu W."/>
            <person name="Waldbieser G.C."/>
        </authorList>
    </citation>
    <scope>NUCLEOTIDE SEQUENCE [LARGE SCALE GENOMIC DNA]</scope>
    <source>
        <strain evidence="15">SDA103</strain>
    </source>
</reference>
<proteinExistence type="evidence at transcript level"/>
<keyword evidence="4" id="KW-0963">Cytoplasm</keyword>
<dbReference type="GO" id="GO:0008140">
    <property type="term" value="F:cAMP response element binding protein binding"/>
    <property type="evidence" value="ECO:0007669"/>
    <property type="project" value="InterPro"/>
</dbReference>
<dbReference type="InterPro" id="IPR024783">
    <property type="entry name" value="TORC_N"/>
</dbReference>
<dbReference type="EMBL" id="JT415355">
    <property type="protein sequence ID" value="AHH41658.1"/>
    <property type="molecule type" value="mRNA"/>
</dbReference>
<accession>W5UQ22</accession>
<dbReference type="Pfam" id="PF12884">
    <property type="entry name" value="TORC_N"/>
    <property type="match status" value="1"/>
</dbReference>
<dbReference type="STRING" id="7998.ENSIPUP00000007995"/>
<dbReference type="Pfam" id="PF12886">
    <property type="entry name" value="TORC_C"/>
    <property type="match status" value="1"/>
</dbReference>
<dbReference type="RefSeq" id="XP_053539231.1">
    <property type="nucleotide sequence ID" value="XM_053683256.1"/>
</dbReference>
<evidence type="ECO:0000256" key="4">
    <source>
        <dbReference type="ARBA" id="ARBA00022490"/>
    </source>
</evidence>
<gene>
    <name evidence="14" type="primary">CRTC1</name>
    <name evidence="16" type="synonym">crtc1b</name>
</gene>
<feature type="region of interest" description="Disordered" evidence="10">
    <location>
        <begin position="181"/>
        <end position="207"/>
    </location>
</feature>
<dbReference type="Proteomes" id="UP000221080">
    <property type="component" value="Chromosome 10"/>
</dbReference>
<evidence type="ECO:0000256" key="1">
    <source>
        <dbReference type="ARBA" id="ARBA00004123"/>
    </source>
</evidence>
<feature type="region of interest" description="Disordered" evidence="10">
    <location>
        <begin position="380"/>
        <end position="431"/>
    </location>
</feature>
<feature type="region of interest" description="Disordered" evidence="10">
    <location>
        <begin position="104"/>
        <end position="130"/>
    </location>
</feature>
<evidence type="ECO:0000256" key="6">
    <source>
        <dbReference type="ARBA" id="ARBA00023015"/>
    </source>
</evidence>
<dbReference type="GO" id="GO:0005634">
    <property type="term" value="C:nucleus"/>
    <property type="evidence" value="ECO:0007669"/>
    <property type="project" value="UniProtKB-SubCell"/>
</dbReference>
<feature type="region of interest" description="Disordered" evidence="10">
    <location>
        <begin position="307"/>
        <end position="328"/>
    </location>
</feature>
<keyword evidence="6" id="KW-0805">Transcription regulation</keyword>
<dbReference type="GO" id="GO:0005737">
    <property type="term" value="C:cytoplasm"/>
    <property type="evidence" value="ECO:0007669"/>
    <property type="project" value="UniProtKB-SubCell"/>
</dbReference>
<evidence type="ECO:0000256" key="3">
    <source>
        <dbReference type="ARBA" id="ARBA00007167"/>
    </source>
</evidence>
<organism evidence="14">
    <name type="scientific">Ictalurus punctatus</name>
    <name type="common">Channel catfish</name>
    <name type="synonym">Silurus punctatus</name>
    <dbReference type="NCBI Taxonomy" id="7998"/>
    <lineage>
        <taxon>Eukaryota</taxon>
        <taxon>Metazoa</taxon>
        <taxon>Chordata</taxon>
        <taxon>Craniata</taxon>
        <taxon>Vertebrata</taxon>
        <taxon>Euteleostomi</taxon>
        <taxon>Actinopterygii</taxon>
        <taxon>Neopterygii</taxon>
        <taxon>Teleostei</taxon>
        <taxon>Ostariophysi</taxon>
        <taxon>Siluriformes</taxon>
        <taxon>Ictaluridae</taxon>
        <taxon>Ictalurus</taxon>
    </lineage>
</organism>
<reference evidence="16" key="3">
    <citation type="submission" date="2025-04" db="UniProtKB">
        <authorList>
            <consortium name="RefSeq"/>
        </authorList>
    </citation>
    <scope>IDENTIFICATION</scope>
    <source>
        <tissue evidence="16">Blood</tissue>
    </source>
</reference>
<feature type="compositionally biased region" description="Polar residues" evidence="10">
    <location>
        <begin position="401"/>
        <end position="423"/>
    </location>
</feature>
<protein>
    <submittedName>
        <fullName evidence="14 16">CREB-regulated transcription coactivator 1</fullName>
    </submittedName>
</protein>
<feature type="compositionally biased region" description="Low complexity" evidence="10">
    <location>
        <begin position="380"/>
        <end position="395"/>
    </location>
</feature>
<evidence type="ECO:0000256" key="5">
    <source>
        <dbReference type="ARBA" id="ARBA00022553"/>
    </source>
</evidence>
<evidence type="ECO:0000256" key="7">
    <source>
        <dbReference type="ARBA" id="ARBA00023159"/>
    </source>
</evidence>
<keyword evidence="9" id="KW-0539">Nucleus</keyword>
<feature type="compositionally biased region" description="Low complexity" evidence="10">
    <location>
        <begin position="307"/>
        <end position="320"/>
    </location>
</feature>
<keyword evidence="8" id="KW-0804">Transcription</keyword>
<dbReference type="InterPro" id="IPR024786">
    <property type="entry name" value="TORC"/>
</dbReference>
<dbReference type="AlphaFoldDB" id="W5UQ22"/>
<feature type="domain" description="Transducer of regulated CREB activity C-terminal" evidence="13">
    <location>
        <begin position="516"/>
        <end position="591"/>
    </location>
</feature>
<keyword evidence="15" id="KW-1185">Reference proteome</keyword>
<reference evidence="14" key="1">
    <citation type="journal article" date="2012" name="BMC Genomics">
        <title>Efficient assembly and annotation of the transcriptome of catfish by RNA-Seq analysis of a doubled haploid homozygote.</title>
        <authorList>
            <person name="Liu S."/>
            <person name="Zhang Y."/>
            <person name="Zhou Z."/>
            <person name="Waldbieser G."/>
            <person name="Sun F."/>
            <person name="Lu J."/>
            <person name="Zhang J."/>
            <person name="Jiang Y."/>
            <person name="Zhang H."/>
            <person name="Wang X."/>
            <person name="Rajendran K.V."/>
            <person name="Khoo L."/>
            <person name="Kucuktas H."/>
            <person name="Peatman E."/>
            <person name="Liu Z."/>
        </authorList>
    </citation>
    <scope>NUCLEOTIDE SEQUENCE</scope>
    <source>
        <tissue evidence="14">Mixed</tissue>
    </source>
</reference>